<dbReference type="InterPro" id="IPR003385">
    <property type="entry name" value="Glyco_hydro_77"/>
</dbReference>
<proteinExistence type="inferred from homology"/>
<keyword evidence="4" id="KW-0328">Glycosyltransferase</keyword>
<dbReference type="NCBIfam" id="NF011080">
    <property type="entry name" value="PRK14508.1-3"/>
    <property type="match status" value="1"/>
</dbReference>
<comment type="catalytic activity">
    <reaction evidence="1">
        <text>Transfers a segment of a (1-&gt;4)-alpha-D-glucan to a new position in an acceptor, which may be glucose or a (1-&gt;4)-alpha-D-glucan.</text>
        <dbReference type="EC" id="2.4.1.25"/>
    </reaction>
</comment>
<evidence type="ECO:0000313" key="11">
    <source>
        <dbReference type="Proteomes" id="UP000663829"/>
    </source>
</evidence>
<dbReference type="EC" id="2.4.1.25" evidence="3"/>
<dbReference type="InterPro" id="IPR017853">
    <property type="entry name" value="GH"/>
</dbReference>
<evidence type="ECO:0000256" key="7">
    <source>
        <dbReference type="ARBA" id="ARBA00031423"/>
    </source>
</evidence>
<dbReference type="Proteomes" id="UP000663829">
    <property type="component" value="Unassembled WGS sequence"/>
</dbReference>
<evidence type="ECO:0000256" key="6">
    <source>
        <dbReference type="ARBA" id="ARBA00023277"/>
    </source>
</evidence>
<sequence length="594" mass="69907">MQLERSSGILLHITSLPSSYGIGDLGPEAYQFIDFLYETKQKLWQILPLTPANSPSPYSDVSASAGNPLFISPDLLLSSNLIEKDDLKTDLKFSDEYIYFKQVHEFKEKLFEKAYKKFMTTSQNNNENEKKLNEFYENEKYWIDDYSIFMTMKEQRPDSEKWSSWPVESLRRHGNHNESNEALSLFRKLNVERIHYYIFIQYLFHKQWFELKSYANERRIKIIGDIPLYVDYDSVDVWANTKLFQLDHKDTLLPTVLAGFPPDHSSPNAVQTWNMPIYDWDNQSVKDDLLNWWIKRLKKTLEYVDLIRIDHFRGLEAHYVIPVDDIKKQTINGKKAHWKKTPGDEFFSVITSALGRDVPLIVEDLGDTTEEVYQLRDKYHLWGMRIIEMGFYYNPDNMYCPHNYVPNSFAYTNTHDNPPALLWWNKKTSASERRKFLAYISRPVDSDKELINGESLEKHVNKNINWYLIQMVLQSVSNGAIIAMQDLLGIERPRMNRPGSTSDPDYDGSQNWAWRFKWSELTTDIRKHLKLMTQLYGRDLPFGKAIAPDDMQMKDDDTTKCITITYLPPSIGQPAFYPYVRYSVSRRFQFADNI</sequence>
<evidence type="ECO:0000256" key="3">
    <source>
        <dbReference type="ARBA" id="ARBA00012560"/>
    </source>
</evidence>
<evidence type="ECO:0000256" key="8">
    <source>
        <dbReference type="ARBA" id="ARBA00031501"/>
    </source>
</evidence>
<evidence type="ECO:0000256" key="5">
    <source>
        <dbReference type="ARBA" id="ARBA00022679"/>
    </source>
</evidence>
<dbReference type="GO" id="GO:0004134">
    <property type="term" value="F:4-alpha-glucanotransferase activity"/>
    <property type="evidence" value="ECO:0007669"/>
    <property type="project" value="UniProtKB-EC"/>
</dbReference>
<evidence type="ECO:0000313" key="10">
    <source>
        <dbReference type="EMBL" id="CAF3850284.1"/>
    </source>
</evidence>
<evidence type="ECO:0000256" key="4">
    <source>
        <dbReference type="ARBA" id="ARBA00022676"/>
    </source>
</evidence>
<protein>
    <recommendedName>
        <fullName evidence="3">4-alpha-glucanotransferase</fullName>
        <ecNumber evidence="3">2.4.1.25</ecNumber>
    </recommendedName>
    <alternativeName>
        <fullName evidence="7">Amylomaltase</fullName>
    </alternativeName>
    <alternativeName>
        <fullName evidence="8">Disproportionating enzyme</fullName>
    </alternativeName>
</protein>
<organism evidence="9 11">
    <name type="scientific">Didymodactylos carnosus</name>
    <dbReference type="NCBI Taxonomy" id="1234261"/>
    <lineage>
        <taxon>Eukaryota</taxon>
        <taxon>Metazoa</taxon>
        <taxon>Spiralia</taxon>
        <taxon>Gnathifera</taxon>
        <taxon>Rotifera</taxon>
        <taxon>Eurotatoria</taxon>
        <taxon>Bdelloidea</taxon>
        <taxon>Philodinida</taxon>
        <taxon>Philodinidae</taxon>
        <taxon>Didymodactylos</taxon>
    </lineage>
</organism>
<reference evidence="9" key="1">
    <citation type="submission" date="2021-02" db="EMBL/GenBank/DDBJ databases">
        <authorList>
            <person name="Nowell W R."/>
        </authorList>
    </citation>
    <scope>NUCLEOTIDE SEQUENCE</scope>
</reference>
<dbReference type="NCBIfam" id="TIGR00217">
    <property type="entry name" value="malQ"/>
    <property type="match status" value="1"/>
</dbReference>
<evidence type="ECO:0000313" key="9">
    <source>
        <dbReference type="EMBL" id="CAF1084684.1"/>
    </source>
</evidence>
<evidence type="ECO:0000256" key="1">
    <source>
        <dbReference type="ARBA" id="ARBA00000439"/>
    </source>
</evidence>
<gene>
    <name evidence="9" type="ORF">GPM918_LOCUS17946</name>
    <name evidence="10" type="ORF">SRO942_LOCUS17941</name>
</gene>
<dbReference type="SUPFAM" id="SSF51445">
    <property type="entry name" value="(Trans)glycosidases"/>
    <property type="match status" value="1"/>
</dbReference>
<dbReference type="OrthoDB" id="10032480at2759"/>
<dbReference type="EMBL" id="CAJNOQ010005064">
    <property type="protein sequence ID" value="CAF1084684.1"/>
    <property type="molecule type" value="Genomic_DNA"/>
</dbReference>
<name>A0A814MVK3_9BILA</name>
<dbReference type="EMBL" id="CAJOBC010005063">
    <property type="protein sequence ID" value="CAF3850284.1"/>
    <property type="molecule type" value="Genomic_DNA"/>
</dbReference>
<evidence type="ECO:0000256" key="2">
    <source>
        <dbReference type="ARBA" id="ARBA00005684"/>
    </source>
</evidence>
<keyword evidence="5" id="KW-0808">Transferase</keyword>
<comment type="similarity">
    <text evidence="2">Belongs to the disproportionating enzyme family.</text>
</comment>
<dbReference type="Pfam" id="PF02446">
    <property type="entry name" value="Glyco_hydro_77"/>
    <property type="match status" value="1"/>
</dbReference>
<accession>A0A814MVK3</accession>
<comment type="caution">
    <text evidence="9">The sequence shown here is derived from an EMBL/GenBank/DDBJ whole genome shotgun (WGS) entry which is preliminary data.</text>
</comment>
<dbReference type="GO" id="GO:0005975">
    <property type="term" value="P:carbohydrate metabolic process"/>
    <property type="evidence" value="ECO:0007669"/>
    <property type="project" value="InterPro"/>
</dbReference>
<dbReference type="Gene3D" id="3.20.20.80">
    <property type="entry name" value="Glycosidases"/>
    <property type="match status" value="1"/>
</dbReference>
<dbReference type="PANTHER" id="PTHR32438:SF5">
    <property type="entry name" value="4-ALPHA-GLUCANOTRANSFERASE DPE1, CHLOROPLASTIC_AMYLOPLASTIC"/>
    <property type="match status" value="1"/>
</dbReference>
<dbReference type="Proteomes" id="UP000681722">
    <property type="component" value="Unassembled WGS sequence"/>
</dbReference>
<dbReference type="PANTHER" id="PTHR32438">
    <property type="entry name" value="4-ALPHA-GLUCANOTRANSFERASE DPE1, CHLOROPLASTIC/AMYLOPLASTIC"/>
    <property type="match status" value="1"/>
</dbReference>
<keyword evidence="6" id="KW-0119">Carbohydrate metabolism</keyword>
<keyword evidence="11" id="KW-1185">Reference proteome</keyword>
<dbReference type="AlphaFoldDB" id="A0A814MVK3"/>